<organism evidence="7 8">
    <name type="scientific">Arctia plantaginis</name>
    <name type="common">Wood tiger moth</name>
    <name type="synonym">Phalaena plantaginis</name>
    <dbReference type="NCBI Taxonomy" id="874455"/>
    <lineage>
        <taxon>Eukaryota</taxon>
        <taxon>Metazoa</taxon>
        <taxon>Ecdysozoa</taxon>
        <taxon>Arthropoda</taxon>
        <taxon>Hexapoda</taxon>
        <taxon>Insecta</taxon>
        <taxon>Pterygota</taxon>
        <taxon>Neoptera</taxon>
        <taxon>Endopterygota</taxon>
        <taxon>Lepidoptera</taxon>
        <taxon>Glossata</taxon>
        <taxon>Ditrysia</taxon>
        <taxon>Noctuoidea</taxon>
        <taxon>Erebidae</taxon>
        <taxon>Arctiinae</taxon>
        <taxon>Arctia</taxon>
    </lineage>
</organism>
<evidence type="ECO:0000256" key="2">
    <source>
        <dbReference type="ARBA" id="ARBA00004603"/>
    </source>
</evidence>
<dbReference type="EMBL" id="CADEBD010000353">
    <property type="protein sequence ID" value="CAB3251118.1"/>
    <property type="molecule type" value="Genomic_DNA"/>
</dbReference>
<evidence type="ECO:0000259" key="6">
    <source>
        <dbReference type="Pfam" id="PF23138"/>
    </source>
</evidence>
<keyword evidence="4" id="KW-0967">Endosome</keyword>
<evidence type="ECO:0000313" key="7">
    <source>
        <dbReference type="EMBL" id="CAB3251118.1"/>
    </source>
</evidence>
<accession>A0A8S1AWU5</accession>
<protein>
    <recommendedName>
        <fullName evidence="6">ARMC9 CTLH-like domain-containing protein</fullName>
    </recommendedName>
</protein>
<dbReference type="PROSITE" id="PS50896">
    <property type="entry name" value="LISH"/>
    <property type="match status" value="1"/>
</dbReference>
<evidence type="ECO:0000256" key="1">
    <source>
        <dbReference type="ARBA" id="ARBA00004412"/>
    </source>
</evidence>
<reference evidence="7 8" key="1">
    <citation type="submission" date="2020-04" db="EMBL/GenBank/DDBJ databases">
        <authorList>
            <person name="Wallbank WR R."/>
            <person name="Pardo Diaz C."/>
            <person name="Kozak K."/>
            <person name="Martin S."/>
            <person name="Jiggins C."/>
            <person name="Moest M."/>
            <person name="Warren A I."/>
            <person name="Byers J.R.P. K."/>
            <person name="Montejo-Kovacevich G."/>
            <person name="Yen C E."/>
        </authorList>
    </citation>
    <scope>NUCLEOTIDE SEQUENCE [LARGE SCALE GENOMIC DNA]</scope>
</reference>
<dbReference type="InterPro" id="IPR006594">
    <property type="entry name" value="LisH"/>
</dbReference>
<comment type="caution">
    <text evidence="7">The sequence shown here is derived from an EMBL/GenBank/DDBJ whole genome shotgun (WGS) entry which is preliminary data.</text>
</comment>
<evidence type="ECO:0000256" key="5">
    <source>
        <dbReference type="SAM" id="MobiDB-lite"/>
    </source>
</evidence>
<name>A0A8S1AWU5_ARCPL</name>
<dbReference type="SMART" id="SM00667">
    <property type="entry name" value="LisH"/>
    <property type="match status" value="2"/>
</dbReference>
<feature type="domain" description="ARMC9 CTLH-like" evidence="6">
    <location>
        <begin position="176"/>
        <end position="295"/>
    </location>
</feature>
<dbReference type="Pfam" id="PF23138">
    <property type="entry name" value="CTLH_Armc9"/>
    <property type="match status" value="1"/>
</dbReference>
<sequence>MAHIQFVDELVREYLLFRGFSSTVKAFDSDLKADKDKGFRVDKIVEQVVHYINVSDISGLKEYWSHLDALVFSKLESHVQPAVRKLEYSLYKLYLVTAAQSTGGVRNERIADFLTKMIPELQGQVEWRDWFNELVREYLLFRGFSSTVKAFDSDLKADKDKGFRVDKIVEQVVHYINVSDISGLKEYWSHLDALVFSKLECHVQPAVRKLEYSLYKLYLVTAAQSTGGVRNERIADFLTKMIPELQGQVEWRDWFMLPFVQKPEENPSFSLYFTRSWQDSVLVSLHNLLATVFQCMPQPTLTSYESDAAMVKRLQDKLATVSGKAQPQQAVEKTSPIGHQSRLSQYSERLSGPLPLVDDFCAIPSEQLESGVREAKGLRSLLRQMGGSPVMGRKPGRSQSQN</sequence>
<proteinExistence type="inferred from homology"/>
<dbReference type="GO" id="GO:0031901">
    <property type="term" value="C:early endosome membrane"/>
    <property type="evidence" value="ECO:0007669"/>
    <property type="project" value="TreeGrafter"/>
</dbReference>
<dbReference type="GO" id="GO:0051898">
    <property type="term" value="P:negative regulation of phosphatidylinositol 3-kinase/protein kinase B signal transduction"/>
    <property type="evidence" value="ECO:0007669"/>
    <property type="project" value="InterPro"/>
</dbReference>
<gene>
    <name evidence="7" type="ORF">APLA_LOCUS13525</name>
</gene>
<dbReference type="AlphaFoldDB" id="A0A8S1AWU5"/>
<dbReference type="Proteomes" id="UP000494256">
    <property type="component" value="Unassembled WGS sequence"/>
</dbReference>
<dbReference type="InterPro" id="IPR039724">
    <property type="entry name" value="WDR91"/>
</dbReference>
<evidence type="ECO:0000313" key="8">
    <source>
        <dbReference type="Proteomes" id="UP000494256"/>
    </source>
</evidence>
<dbReference type="GO" id="GO:0031902">
    <property type="term" value="C:late endosome membrane"/>
    <property type="evidence" value="ECO:0007669"/>
    <property type="project" value="TreeGrafter"/>
</dbReference>
<evidence type="ECO:0000256" key="4">
    <source>
        <dbReference type="ARBA" id="ARBA00022753"/>
    </source>
</evidence>
<dbReference type="InterPro" id="IPR056327">
    <property type="entry name" value="ARMC9_CTLH-like_dom"/>
</dbReference>
<feature type="region of interest" description="Disordered" evidence="5">
    <location>
        <begin position="322"/>
        <end position="342"/>
    </location>
</feature>
<evidence type="ECO:0000256" key="3">
    <source>
        <dbReference type="ARBA" id="ARBA00006128"/>
    </source>
</evidence>
<dbReference type="PANTHER" id="PTHR13083:SF3">
    <property type="entry name" value="WD REPEAT-CONTAINING PROTEIN 91"/>
    <property type="match status" value="1"/>
</dbReference>
<dbReference type="GO" id="GO:0045022">
    <property type="term" value="P:early endosome to late endosome transport"/>
    <property type="evidence" value="ECO:0007669"/>
    <property type="project" value="InterPro"/>
</dbReference>
<feature type="region of interest" description="Disordered" evidence="5">
    <location>
        <begin position="383"/>
        <end position="402"/>
    </location>
</feature>
<feature type="compositionally biased region" description="Polar residues" evidence="5">
    <location>
        <begin position="323"/>
        <end position="342"/>
    </location>
</feature>
<comment type="subcellular location">
    <subcellularLocation>
        <location evidence="1">Early endosome</location>
    </subcellularLocation>
    <subcellularLocation>
        <location evidence="2">Late endosome</location>
    </subcellularLocation>
</comment>
<dbReference type="PANTHER" id="PTHR13083">
    <property type="entry name" value="WD REPEAT-CONTAINING PROTEIN 91"/>
    <property type="match status" value="1"/>
</dbReference>
<dbReference type="GO" id="GO:0141039">
    <property type="term" value="F:phosphatidylinositol 3-kinase inhibitor activity"/>
    <property type="evidence" value="ECO:0007669"/>
    <property type="project" value="InterPro"/>
</dbReference>
<comment type="similarity">
    <text evidence="3">Belongs to the WD repeat WDR91 family.</text>
</comment>